<dbReference type="PANTHER" id="PTHR43684">
    <property type="match status" value="1"/>
</dbReference>
<accession>A0A4V1AWF5</accession>
<dbReference type="Gene3D" id="3.90.226.10">
    <property type="entry name" value="2-enoyl-CoA Hydratase, Chain A, domain 1"/>
    <property type="match status" value="1"/>
</dbReference>
<protein>
    <submittedName>
        <fullName evidence="5">Enoyl-CoA hydratase</fullName>
    </submittedName>
</protein>
<evidence type="ECO:0000256" key="1">
    <source>
        <dbReference type="ARBA" id="ARBA00004275"/>
    </source>
</evidence>
<evidence type="ECO:0000256" key="3">
    <source>
        <dbReference type="ARBA" id="ARBA00023140"/>
    </source>
</evidence>
<reference evidence="5 6" key="1">
    <citation type="submission" date="2019-03" db="EMBL/GenBank/DDBJ databases">
        <title>The genome sequence of Nitrosococcus wardiae strain D1FHST reveals the archetypal metabolic capacity of ammonia-oxidizing Gammaproteobacteria.</title>
        <authorList>
            <person name="Wang L."/>
            <person name="Lim C.K."/>
            <person name="Hanson T.E."/>
            <person name="Dang H."/>
            <person name="Klotz M.G."/>
        </authorList>
    </citation>
    <scope>NUCLEOTIDE SEQUENCE [LARGE SCALE GENOMIC DNA]</scope>
    <source>
        <strain evidence="5 6">D1FHS</strain>
    </source>
</reference>
<gene>
    <name evidence="5" type="ORF">E3U44_05435</name>
</gene>
<dbReference type="GO" id="GO:0004165">
    <property type="term" value="F:delta(3)-delta(2)-enoyl-CoA isomerase activity"/>
    <property type="evidence" value="ECO:0007669"/>
    <property type="project" value="UniProtKB-ARBA"/>
</dbReference>
<dbReference type="CDD" id="cd06558">
    <property type="entry name" value="crotonase-like"/>
    <property type="match status" value="1"/>
</dbReference>
<dbReference type="Pfam" id="PF00378">
    <property type="entry name" value="ECH_1"/>
    <property type="match status" value="1"/>
</dbReference>
<dbReference type="InterPro" id="IPR001753">
    <property type="entry name" value="Enoyl-CoA_hydra/iso"/>
</dbReference>
<dbReference type="InterPro" id="IPR014748">
    <property type="entry name" value="Enoyl-CoA_hydra_C"/>
</dbReference>
<keyword evidence="3" id="KW-0576">Peroxisome</keyword>
<dbReference type="Gene3D" id="1.10.12.10">
    <property type="entry name" value="Lyase 2-enoyl-coa Hydratase, Chain A, domain 2"/>
    <property type="match status" value="1"/>
</dbReference>
<proteinExistence type="inferred from homology"/>
<dbReference type="AlphaFoldDB" id="A0A4V1AWF5"/>
<keyword evidence="6" id="KW-1185">Reference proteome</keyword>
<organism evidence="5 6">
    <name type="scientific">Nitrosococcus wardiae</name>
    <dbReference type="NCBI Taxonomy" id="1814290"/>
    <lineage>
        <taxon>Bacteria</taxon>
        <taxon>Pseudomonadati</taxon>
        <taxon>Pseudomonadota</taxon>
        <taxon>Gammaproteobacteria</taxon>
        <taxon>Chromatiales</taxon>
        <taxon>Chromatiaceae</taxon>
        <taxon>Nitrosococcus</taxon>
    </lineage>
</organism>
<dbReference type="OrthoDB" id="9797151at2"/>
<dbReference type="InterPro" id="IPR051053">
    <property type="entry name" value="ECH/Chromodomain_protein"/>
</dbReference>
<dbReference type="Proteomes" id="UP000294325">
    <property type="component" value="Chromosome"/>
</dbReference>
<keyword evidence="4" id="KW-0413">Isomerase</keyword>
<evidence type="ECO:0000256" key="2">
    <source>
        <dbReference type="ARBA" id="ARBA00005254"/>
    </source>
</evidence>
<comment type="similarity">
    <text evidence="2">Belongs to the enoyl-CoA hydratase/isomerase family.</text>
</comment>
<evidence type="ECO:0000313" key="6">
    <source>
        <dbReference type="Proteomes" id="UP000294325"/>
    </source>
</evidence>
<dbReference type="KEGG" id="nwr:E3U44_05435"/>
<dbReference type="SUPFAM" id="SSF52096">
    <property type="entry name" value="ClpP/crotonase"/>
    <property type="match status" value="1"/>
</dbReference>
<evidence type="ECO:0000313" key="5">
    <source>
        <dbReference type="EMBL" id="QBQ56455.1"/>
    </source>
</evidence>
<dbReference type="InterPro" id="IPR029045">
    <property type="entry name" value="ClpP/crotonase-like_dom_sf"/>
</dbReference>
<evidence type="ECO:0000256" key="4">
    <source>
        <dbReference type="ARBA" id="ARBA00023235"/>
    </source>
</evidence>
<name>A0A4V1AWF5_9GAMM</name>
<dbReference type="PANTHER" id="PTHR43684:SF1">
    <property type="entry name" value="ENOYL-COA DELTA ISOMERASE 2"/>
    <property type="match status" value="1"/>
</dbReference>
<dbReference type="EMBL" id="CP038033">
    <property type="protein sequence ID" value="QBQ56455.1"/>
    <property type="molecule type" value="Genomic_DNA"/>
</dbReference>
<sequence length="259" mass="28119">MHSDCPQLLVGQRQLLLTIGFHRPEYKNALTLAMYTAAADALEQADDTDDVRVVLIYGTAGCFTSGNDLKDFRQASTIHENHPVVRFMRALQHCRKPVVASVRGPAVGIGTTLLFHCDLVYAAQGAQLQLPFVNLGLCPEYAASYLLPRWLGHAKAAELLLLGEAFSAEQAAALGLINAVVSEEALDALVDNQIARLASQPPAALQRSKALLKQSQQPGIDMAMTAEFAAFAECLQSPEHNEAVTAFFEKRAPDFSRCK</sequence>
<comment type="subcellular location">
    <subcellularLocation>
        <location evidence="1">Peroxisome</location>
    </subcellularLocation>
</comment>